<gene>
    <name evidence="1" type="ORF">SAMN05192556_103270</name>
</gene>
<proteinExistence type="predicted"/>
<protein>
    <submittedName>
        <fullName evidence="1">Uncharacterized protein</fullName>
    </submittedName>
</protein>
<organism evidence="1 2">
    <name type="scientific">Halomonas caseinilytica</name>
    <dbReference type="NCBI Taxonomy" id="438744"/>
    <lineage>
        <taxon>Bacteria</taxon>
        <taxon>Pseudomonadati</taxon>
        <taxon>Pseudomonadota</taxon>
        <taxon>Gammaproteobacteria</taxon>
        <taxon>Oceanospirillales</taxon>
        <taxon>Halomonadaceae</taxon>
        <taxon>Halomonas</taxon>
    </lineage>
</organism>
<reference evidence="2" key="1">
    <citation type="submission" date="2016-11" db="EMBL/GenBank/DDBJ databases">
        <authorList>
            <person name="Varghese N."/>
            <person name="Submissions S."/>
        </authorList>
    </citation>
    <scope>NUCLEOTIDE SEQUENCE [LARGE SCALE GENOMIC DNA]</scope>
    <source>
        <strain evidence="2">ALO Sharm</strain>
    </source>
</reference>
<dbReference type="OrthoDB" id="6169037at2"/>
<dbReference type="RefSeq" id="WP_064699329.1">
    <property type="nucleotide sequence ID" value="NZ_BDEO01000006.1"/>
</dbReference>
<keyword evidence="2" id="KW-1185">Reference proteome</keyword>
<dbReference type="AlphaFoldDB" id="A0A1M6TA80"/>
<accession>A0A1M6TA80</accession>
<evidence type="ECO:0000313" key="1">
    <source>
        <dbReference type="EMBL" id="SHK53962.1"/>
    </source>
</evidence>
<dbReference type="EMBL" id="FRAL01000003">
    <property type="protein sequence ID" value="SHK53962.1"/>
    <property type="molecule type" value="Genomic_DNA"/>
</dbReference>
<evidence type="ECO:0000313" key="2">
    <source>
        <dbReference type="Proteomes" id="UP000184248"/>
    </source>
</evidence>
<name>A0A1M6TA80_9GAMM</name>
<dbReference type="Proteomes" id="UP000184248">
    <property type="component" value="Unassembled WGS sequence"/>
</dbReference>
<sequence length="114" mass="13009">MPYVVKEVPDIWVDVEIHTPGMDEPESLHARWRLYPYPEARARVEAIQAGEIEDEQLVEEDLLELSGALTADGKPLPHCQELVDDVMHKTYARRALILSWYRAQEGRAAAAEKN</sequence>